<name>A0A2C6CQD8_9GAMM</name>
<evidence type="ECO:0000256" key="2">
    <source>
        <dbReference type="ARBA" id="ARBA00022475"/>
    </source>
</evidence>
<dbReference type="InterPro" id="IPR012556">
    <property type="entry name" value="Entericidin"/>
</dbReference>
<comment type="similarity">
    <text evidence="1">Belongs to the EcnA/EcnB lipoprotein family.</text>
</comment>
<reference evidence="8 10" key="3">
    <citation type="submission" date="2019-03" db="EMBL/GenBank/DDBJ databases">
        <authorList>
            <consortium name="Pathogen Informatics"/>
        </authorList>
    </citation>
    <scope>NUCLEOTIDE SEQUENCE [LARGE SCALE GENOMIC DNA]</scope>
    <source>
        <strain evidence="8 10">NCTC12282</strain>
    </source>
</reference>
<reference evidence="7" key="1">
    <citation type="submission" date="2017-09" db="EMBL/GenBank/DDBJ databases">
        <title>FDA dAtabase for Regulatory Grade micrObial Sequences (FDA-ARGOS): Supporting development and validation of Infectious Disease Dx tests.</title>
        <authorList>
            <person name="Minogue T."/>
            <person name="Wolcott M."/>
            <person name="Wasieloski L."/>
            <person name="Aguilar W."/>
            <person name="Moore D."/>
            <person name="Tallon L.J."/>
            <person name="Sadzewicz L."/>
            <person name="Ott S."/>
            <person name="Zhao X."/>
            <person name="Nagaraj S."/>
            <person name="Vavikolanu K."/>
            <person name="Aluvathingal J."/>
            <person name="Nadendla S."/>
            <person name="Sichtig H."/>
        </authorList>
    </citation>
    <scope>NUCLEOTIDE SEQUENCE</scope>
    <source>
        <strain evidence="7">FDAARGOS_387</strain>
    </source>
</reference>
<evidence type="ECO:0000256" key="6">
    <source>
        <dbReference type="ARBA" id="ARBA00023288"/>
    </source>
</evidence>
<dbReference type="Pfam" id="PF08085">
    <property type="entry name" value="Entericidin"/>
    <property type="match status" value="1"/>
</dbReference>
<dbReference type="Proteomes" id="UP000224974">
    <property type="component" value="Unassembled WGS sequence"/>
</dbReference>
<gene>
    <name evidence="7" type="ORF">CRN84_05860</name>
    <name evidence="8" type="ORF">NCTC12282_01913</name>
</gene>
<dbReference type="GO" id="GO:0016020">
    <property type="term" value="C:membrane"/>
    <property type="evidence" value="ECO:0007669"/>
    <property type="project" value="InterPro"/>
</dbReference>
<evidence type="ECO:0000313" key="9">
    <source>
        <dbReference type="Proteomes" id="UP000224974"/>
    </source>
</evidence>
<keyword evidence="2" id="KW-1003">Cell membrane</keyword>
<organism evidence="7 9">
    <name type="scientific">Budvicia aquatica</name>
    <dbReference type="NCBI Taxonomy" id="82979"/>
    <lineage>
        <taxon>Bacteria</taxon>
        <taxon>Pseudomonadati</taxon>
        <taxon>Pseudomonadota</taxon>
        <taxon>Gammaproteobacteria</taxon>
        <taxon>Enterobacterales</taxon>
        <taxon>Budviciaceae</taxon>
        <taxon>Budvicia</taxon>
    </lineage>
</organism>
<accession>A0A2C6CQD8</accession>
<evidence type="ECO:0000313" key="8">
    <source>
        <dbReference type="EMBL" id="VFS46982.1"/>
    </source>
</evidence>
<evidence type="ECO:0000256" key="3">
    <source>
        <dbReference type="ARBA" id="ARBA00022729"/>
    </source>
</evidence>
<dbReference type="OrthoDB" id="9181810at2"/>
<dbReference type="STRING" id="1111728.GCA_000427805_03062"/>
<dbReference type="PROSITE" id="PS51257">
    <property type="entry name" value="PROKAR_LIPOPROTEIN"/>
    <property type="match status" value="1"/>
</dbReference>
<evidence type="ECO:0000256" key="4">
    <source>
        <dbReference type="ARBA" id="ARBA00023136"/>
    </source>
</evidence>
<sequence>MLKTISAILLSFIVLSALSGCNTVRGFGEDIRHVGSAIERGAS</sequence>
<dbReference type="AlphaFoldDB" id="A0A2C6CQD8"/>
<reference evidence="9" key="2">
    <citation type="submission" date="2017-09" db="EMBL/GenBank/DDBJ databases">
        <title>FDA dAtabase for Regulatory Grade micrObial Sequences (FDA-ARGOS): Supporting development and validation of Infectious Disease Dx tests.</title>
        <authorList>
            <person name="Minogue T."/>
            <person name="Wolcott M."/>
            <person name="Wasieloski L."/>
            <person name="Aguilar W."/>
            <person name="Moore D."/>
            <person name="Tallon L."/>
            <person name="Sadzewicz L."/>
            <person name="Ott S."/>
            <person name="Zhao X."/>
            <person name="Nagaraj S."/>
            <person name="Vavikolanu K."/>
            <person name="Aluvathingal J."/>
            <person name="Nadendla S."/>
            <person name="Sichtig H."/>
        </authorList>
    </citation>
    <scope>NUCLEOTIDE SEQUENCE [LARGE SCALE GENOMIC DNA]</scope>
    <source>
        <strain evidence="9">FDAARGOS_387</strain>
    </source>
</reference>
<keyword evidence="5" id="KW-0564">Palmitate</keyword>
<evidence type="ECO:0000313" key="10">
    <source>
        <dbReference type="Proteomes" id="UP000373449"/>
    </source>
</evidence>
<evidence type="ECO:0000313" key="7">
    <source>
        <dbReference type="EMBL" id="PHI28869.1"/>
    </source>
</evidence>
<dbReference type="Proteomes" id="UP000373449">
    <property type="component" value="Unassembled WGS sequence"/>
</dbReference>
<proteinExistence type="inferred from homology"/>
<protein>
    <submittedName>
        <fullName evidence="8">Entericidin A</fullName>
    </submittedName>
    <submittedName>
        <fullName evidence="7">Entericidin, EcnA/B family</fullName>
    </submittedName>
</protein>
<evidence type="ECO:0000256" key="1">
    <source>
        <dbReference type="ARBA" id="ARBA00010296"/>
    </source>
</evidence>
<dbReference type="RefSeq" id="WP_071605931.1">
    <property type="nucleotide sequence ID" value="NZ_CAADJA010000002.1"/>
</dbReference>
<keyword evidence="9" id="KW-1185">Reference proteome</keyword>
<dbReference type="GO" id="GO:0009636">
    <property type="term" value="P:response to toxic substance"/>
    <property type="evidence" value="ECO:0007669"/>
    <property type="project" value="InterPro"/>
</dbReference>
<evidence type="ECO:0000256" key="5">
    <source>
        <dbReference type="ARBA" id="ARBA00023139"/>
    </source>
</evidence>
<dbReference type="EMBL" id="PDDX01000001">
    <property type="protein sequence ID" value="PHI28869.1"/>
    <property type="molecule type" value="Genomic_DNA"/>
</dbReference>
<keyword evidence="6" id="KW-0449">Lipoprotein</keyword>
<dbReference type="EMBL" id="CAADJA010000002">
    <property type="protein sequence ID" value="VFS46982.1"/>
    <property type="molecule type" value="Genomic_DNA"/>
</dbReference>
<keyword evidence="3" id="KW-0732">Signal</keyword>
<keyword evidence="4" id="KW-0472">Membrane</keyword>